<dbReference type="CDD" id="cd00834">
    <property type="entry name" value="KAS_I_II"/>
    <property type="match status" value="1"/>
</dbReference>
<evidence type="ECO:0000256" key="1">
    <source>
        <dbReference type="ARBA" id="ARBA00004533"/>
    </source>
</evidence>
<keyword evidence="9" id="KW-0472">Membrane</keyword>
<evidence type="ECO:0000256" key="13">
    <source>
        <dbReference type="RuleBase" id="RU003694"/>
    </source>
</evidence>
<evidence type="ECO:0000256" key="7">
    <source>
        <dbReference type="ARBA" id="ARBA00022692"/>
    </source>
</evidence>
<accession>A0ABT2WXM3</accession>
<dbReference type="PROSITE" id="PS52004">
    <property type="entry name" value="KS3_2"/>
    <property type="match status" value="1"/>
</dbReference>
<evidence type="ECO:0000256" key="6">
    <source>
        <dbReference type="ARBA" id="ARBA00022679"/>
    </source>
</evidence>
<evidence type="ECO:0000313" key="15">
    <source>
        <dbReference type="EMBL" id="MCU9846423.1"/>
    </source>
</evidence>
<name>A0ABT2WXM3_9RHOB</name>
<evidence type="ECO:0000259" key="14">
    <source>
        <dbReference type="PROSITE" id="PS52004"/>
    </source>
</evidence>
<dbReference type="PROSITE" id="PS00606">
    <property type="entry name" value="KS3_1"/>
    <property type="match status" value="1"/>
</dbReference>
<reference evidence="15 16" key="1">
    <citation type="submission" date="2022-10" db="EMBL/GenBank/DDBJ databases">
        <title>Defluviimonas sp. nov., isolated from ocean surface sediments.</title>
        <authorList>
            <person name="He W."/>
            <person name="Wang L."/>
            <person name="Zhang D.-F."/>
        </authorList>
    </citation>
    <scope>NUCLEOTIDE SEQUENCE [LARGE SCALE GENOMIC DNA]</scope>
    <source>
        <strain evidence="15 16">WL0024</strain>
    </source>
</reference>
<dbReference type="Pfam" id="PF02801">
    <property type="entry name" value="Ketoacyl-synt_C"/>
    <property type="match status" value="1"/>
</dbReference>
<dbReference type="InterPro" id="IPR014031">
    <property type="entry name" value="Ketoacyl_synth_C"/>
</dbReference>
<organism evidence="15 16">
    <name type="scientific">Albidovulum salinarum</name>
    <dbReference type="NCBI Taxonomy" id="2984153"/>
    <lineage>
        <taxon>Bacteria</taxon>
        <taxon>Pseudomonadati</taxon>
        <taxon>Pseudomonadota</taxon>
        <taxon>Alphaproteobacteria</taxon>
        <taxon>Rhodobacterales</taxon>
        <taxon>Paracoccaceae</taxon>
        <taxon>Albidovulum</taxon>
    </lineage>
</organism>
<comment type="similarity">
    <text evidence="2 13">Belongs to the thiolase-like superfamily. Beta-ketoacyl-ACP synthases family.</text>
</comment>
<evidence type="ECO:0000313" key="16">
    <source>
        <dbReference type="Proteomes" id="UP001209535"/>
    </source>
</evidence>
<evidence type="ECO:0000256" key="4">
    <source>
        <dbReference type="ARBA" id="ARBA00022475"/>
    </source>
</evidence>
<feature type="domain" description="Ketosynthase family 3 (KS3)" evidence="14">
    <location>
        <begin position="1"/>
        <end position="401"/>
    </location>
</feature>
<dbReference type="SUPFAM" id="SSF53901">
    <property type="entry name" value="Thiolase-like"/>
    <property type="match status" value="2"/>
</dbReference>
<evidence type="ECO:0000256" key="12">
    <source>
        <dbReference type="ARBA" id="ARBA00041756"/>
    </source>
</evidence>
<dbReference type="PANTHER" id="PTHR11712:SF352">
    <property type="entry name" value="3-OXOACYL-[ACYL-CARRIER-PROTEIN] SYNTHASE"/>
    <property type="match status" value="1"/>
</dbReference>
<evidence type="ECO:0000256" key="11">
    <source>
        <dbReference type="ARBA" id="ARBA00039445"/>
    </source>
</evidence>
<gene>
    <name evidence="15" type="ORF">OEZ60_00195</name>
</gene>
<dbReference type="InterPro" id="IPR016039">
    <property type="entry name" value="Thiolase-like"/>
</dbReference>
<keyword evidence="3" id="KW-0536">Nodulation</keyword>
<dbReference type="InterPro" id="IPR000794">
    <property type="entry name" value="Beta-ketoacyl_synthase"/>
</dbReference>
<dbReference type="Proteomes" id="UP001209535">
    <property type="component" value="Unassembled WGS sequence"/>
</dbReference>
<comment type="subcellular location">
    <subcellularLocation>
        <location evidence="1">Cell inner membrane</location>
    </subcellularLocation>
</comment>
<dbReference type="EMBL" id="JAOVQO010000001">
    <property type="protein sequence ID" value="MCU9846423.1"/>
    <property type="molecule type" value="Genomic_DNA"/>
</dbReference>
<evidence type="ECO:0000256" key="3">
    <source>
        <dbReference type="ARBA" id="ARBA00022458"/>
    </source>
</evidence>
<keyword evidence="7" id="KW-0812">Transmembrane</keyword>
<evidence type="ECO:0000256" key="2">
    <source>
        <dbReference type="ARBA" id="ARBA00008467"/>
    </source>
</evidence>
<protein>
    <recommendedName>
        <fullName evidence="11">Nodulation protein E</fullName>
    </recommendedName>
    <alternativeName>
        <fullName evidence="12">Host-specificity of nodulation protein B</fullName>
    </alternativeName>
</protein>
<comment type="caution">
    <text evidence="15">The sequence shown here is derived from an EMBL/GenBank/DDBJ whole genome shotgun (WGS) entry which is preliminary data.</text>
</comment>
<keyword evidence="5" id="KW-0997">Cell inner membrane</keyword>
<evidence type="ECO:0000256" key="10">
    <source>
        <dbReference type="ARBA" id="ARBA00037576"/>
    </source>
</evidence>
<comment type="function">
    <text evidence="10">Proposed to synthesize NOD factor fatty acyl chain. Involved in the synthesis of a highly unsaturated fatty acid moiety, which forms part of a lipo-oligosaccharide that is responsible for host specificity.</text>
</comment>
<dbReference type="NCBIfam" id="NF005589">
    <property type="entry name" value="PRK07314.1"/>
    <property type="match status" value="1"/>
</dbReference>
<keyword evidence="6 13" id="KW-0808">Transferase</keyword>
<proteinExistence type="inferred from homology"/>
<dbReference type="PANTHER" id="PTHR11712">
    <property type="entry name" value="POLYKETIDE SYNTHASE-RELATED"/>
    <property type="match status" value="1"/>
</dbReference>
<dbReference type="RefSeq" id="WP_263332004.1">
    <property type="nucleotide sequence ID" value="NZ_JAOVQO010000001.1"/>
</dbReference>
<keyword evidence="8" id="KW-1133">Transmembrane helix</keyword>
<dbReference type="InterPro" id="IPR018201">
    <property type="entry name" value="Ketoacyl_synth_AS"/>
</dbReference>
<evidence type="ECO:0000256" key="9">
    <source>
        <dbReference type="ARBA" id="ARBA00023136"/>
    </source>
</evidence>
<evidence type="ECO:0000256" key="5">
    <source>
        <dbReference type="ARBA" id="ARBA00022519"/>
    </source>
</evidence>
<sequence>MRRVAITGAGTINALGHDVASTWEAMREGRCGIGPLDFRDVERLSIRIGGQVRGWEAEAQFNRQEIALYDRFTQFTMLAARQAVTQSGLDFRGKLGLDCGVVLGTAGGGVNTWDENYRTVYEEGKNRVHPFVVPKLMNNAAASHVSMEWSLRGPSFTVATACASSNHAMGLAFQMVRSGVARAMITGGSEAMLCFGGIKAWEGLRVMSKDACRPFSANRNGMVQGEGAGIFVFEDWDHAAARGADILAEVAGFSMTSDAADIVMPSQAGAERAISGALRDARLQPSDVGYVNAHGTGTAANDKTECAAVAHAFGHHADRLMISSTKSMHGHLIGGTGAVELLACIMALREGVIAPTIGYQEPDPECALDVVPNVAREAKVTAVLSNAFAFGGLNAVIALKRA</sequence>
<dbReference type="Pfam" id="PF00109">
    <property type="entry name" value="ketoacyl-synt"/>
    <property type="match status" value="1"/>
</dbReference>
<dbReference type="Gene3D" id="3.40.47.10">
    <property type="match status" value="2"/>
</dbReference>
<dbReference type="InterPro" id="IPR014030">
    <property type="entry name" value="Ketoacyl_synth_N"/>
</dbReference>
<keyword evidence="4" id="KW-1003">Cell membrane</keyword>
<dbReference type="SMART" id="SM00825">
    <property type="entry name" value="PKS_KS"/>
    <property type="match status" value="1"/>
</dbReference>
<keyword evidence="16" id="KW-1185">Reference proteome</keyword>
<evidence type="ECO:0000256" key="8">
    <source>
        <dbReference type="ARBA" id="ARBA00022989"/>
    </source>
</evidence>
<dbReference type="InterPro" id="IPR020841">
    <property type="entry name" value="PKS_Beta-ketoAc_synthase_dom"/>
</dbReference>